<name>A0A0F9HN60_9ZZZZ</name>
<dbReference type="AlphaFoldDB" id="A0A0F9HN60"/>
<accession>A0A0F9HN60</accession>
<dbReference type="EMBL" id="LAZR01014613">
    <property type="protein sequence ID" value="KKM16716.1"/>
    <property type="molecule type" value="Genomic_DNA"/>
</dbReference>
<sequence length="92" mass="10264">MTDTRPLSEEKFCLEIRGVHSRIDKVRVEVAAVNERTHANAQALARIEGYNAGTRDTKASWRVNGRARQATWYGAGTSLLGAVVWIAYQAFK</sequence>
<feature type="transmembrane region" description="Helical" evidence="1">
    <location>
        <begin position="70"/>
        <end position="91"/>
    </location>
</feature>
<proteinExistence type="predicted"/>
<evidence type="ECO:0000256" key="1">
    <source>
        <dbReference type="SAM" id="Phobius"/>
    </source>
</evidence>
<reference evidence="2" key="1">
    <citation type="journal article" date="2015" name="Nature">
        <title>Complex archaea that bridge the gap between prokaryotes and eukaryotes.</title>
        <authorList>
            <person name="Spang A."/>
            <person name="Saw J.H."/>
            <person name="Jorgensen S.L."/>
            <person name="Zaremba-Niedzwiedzka K."/>
            <person name="Martijn J."/>
            <person name="Lind A.E."/>
            <person name="van Eijk R."/>
            <person name="Schleper C."/>
            <person name="Guy L."/>
            <person name="Ettema T.J."/>
        </authorList>
    </citation>
    <scope>NUCLEOTIDE SEQUENCE</scope>
</reference>
<keyword evidence="1" id="KW-0472">Membrane</keyword>
<comment type="caution">
    <text evidence="2">The sequence shown here is derived from an EMBL/GenBank/DDBJ whole genome shotgun (WGS) entry which is preliminary data.</text>
</comment>
<evidence type="ECO:0000313" key="2">
    <source>
        <dbReference type="EMBL" id="KKM16716.1"/>
    </source>
</evidence>
<gene>
    <name evidence="2" type="ORF">LCGC14_1683020</name>
</gene>
<organism evidence="2">
    <name type="scientific">marine sediment metagenome</name>
    <dbReference type="NCBI Taxonomy" id="412755"/>
    <lineage>
        <taxon>unclassified sequences</taxon>
        <taxon>metagenomes</taxon>
        <taxon>ecological metagenomes</taxon>
    </lineage>
</organism>
<keyword evidence="1" id="KW-1133">Transmembrane helix</keyword>
<keyword evidence="1" id="KW-0812">Transmembrane</keyword>
<protein>
    <submittedName>
        <fullName evidence="2">Uncharacterized protein</fullName>
    </submittedName>
</protein>